<sequence>MIPPSTKGVSHQLKEREQENECRFFDLPWELRCKVYSYIFSGPPRIVKPVRRNRKTTDKELASSPFGRHRRTSIMLASRRFHDDVSQYLYSSYTFRIFPVQHQPSIVPNVCDLAPRYKSAVRVLRLVLGSSWTEPPESWVVNEKLGLKSMEGVHTLEILVLCDPSNPMFEPFRISKDFYTKFSCRLLHGILKDLPSLRYVVIDGYSSIERNGGLVSGLVQEIQTTKKKIRWAGPFKSSNPSTAPC</sequence>
<dbReference type="AlphaFoldDB" id="A0A022WA41"/>
<dbReference type="HOGENOM" id="CLU_057896_1_0_1"/>
<dbReference type="PANTHER" id="PTHR42085:SF2">
    <property type="entry name" value="F-BOX DOMAIN-CONTAINING PROTEIN"/>
    <property type="match status" value="1"/>
</dbReference>
<dbReference type="InterPro" id="IPR038883">
    <property type="entry name" value="AN11006-like"/>
</dbReference>
<evidence type="ECO:0000313" key="1">
    <source>
        <dbReference type="EMBL" id="EZF55232.1"/>
    </source>
</evidence>
<dbReference type="Proteomes" id="UP000023758">
    <property type="component" value="Unassembled WGS sequence"/>
</dbReference>
<dbReference type="PANTHER" id="PTHR42085">
    <property type="entry name" value="F-BOX DOMAIN-CONTAINING PROTEIN"/>
    <property type="match status" value="1"/>
</dbReference>
<name>A0A022WA41_TRIRU</name>
<proteinExistence type="predicted"/>
<dbReference type="EMBL" id="KK207754">
    <property type="protein sequence ID" value="EZF55232.1"/>
    <property type="molecule type" value="Genomic_DNA"/>
</dbReference>
<gene>
    <name evidence="1" type="ORF">H103_02071</name>
</gene>
<evidence type="ECO:0008006" key="2">
    <source>
        <dbReference type="Google" id="ProtNLM"/>
    </source>
</evidence>
<reference evidence="1" key="1">
    <citation type="submission" date="2014-02" db="EMBL/GenBank/DDBJ databases">
        <title>The Genome Sequence of Trichophyton rubrum (morphotype fischeri) CBS 288.86.</title>
        <authorList>
            <consortium name="The Broad Institute Genomics Platform"/>
            <person name="Cuomo C.A."/>
            <person name="White T.C."/>
            <person name="Graser Y."/>
            <person name="Martinez-Rossi N."/>
            <person name="Heitman J."/>
            <person name="Young S.K."/>
            <person name="Zeng Q."/>
            <person name="Gargeya S."/>
            <person name="Abouelleil A."/>
            <person name="Alvarado L."/>
            <person name="Chapman S.B."/>
            <person name="Gainer-Dewar J."/>
            <person name="Goldberg J."/>
            <person name="Griggs A."/>
            <person name="Gujja S."/>
            <person name="Hansen M."/>
            <person name="Howarth C."/>
            <person name="Imamovic A."/>
            <person name="Larimer J."/>
            <person name="Martinez D."/>
            <person name="Murphy C."/>
            <person name="Pearson M.D."/>
            <person name="Persinoti G."/>
            <person name="Poon T."/>
            <person name="Priest M."/>
            <person name="Roberts A.D."/>
            <person name="Saif S."/>
            <person name="Shea T.D."/>
            <person name="Sykes S.N."/>
            <person name="Wortman J."/>
            <person name="Nusbaum C."/>
            <person name="Birren B."/>
        </authorList>
    </citation>
    <scope>NUCLEOTIDE SEQUENCE [LARGE SCALE GENOMIC DNA]</scope>
    <source>
        <strain evidence="1">CBS 288.86</strain>
    </source>
</reference>
<organism evidence="1">
    <name type="scientific">Trichophyton rubrum CBS 288.86</name>
    <dbReference type="NCBI Taxonomy" id="1215330"/>
    <lineage>
        <taxon>Eukaryota</taxon>
        <taxon>Fungi</taxon>
        <taxon>Dikarya</taxon>
        <taxon>Ascomycota</taxon>
        <taxon>Pezizomycotina</taxon>
        <taxon>Eurotiomycetes</taxon>
        <taxon>Eurotiomycetidae</taxon>
        <taxon>Onygenales</taxon>
        <taxon>Arthrodermataceae</taxon>
        <taxon>Trichophyton</taxon>
    </lineage>
</organism>
<accession>A0A022WA41</accession>
<protein>
    <recommendedName>
        <fullName evidence="2">F-box domain-containing protein</fullName>
    </recommendedName>
</protein>
<dbReference type="OrthoDB" id="5372935at2759"/>